<dbReference type="PANTHER" id="PTHR42806">
    <property type="entry name" value="GLYCINE CLEAVAGE SYSTEM P-PROTEIN"/>
    <property type="match status" value="1"/>
</dbReference>
<dbReference type="InterPro" id="IPR015421">
    <property type="entry name" value="PyrdxlP-dep_Trfase_major"/>
</dbReference>
<dbReference type="Pfam" id="PF02347">
    <property type="entry name" value="GDC-P"/>
    <property type="match status" value="1"/>
</dbReference>
<dbReference type="CDD" id="cd00613">
    <property type="entry name" value="GDC-P"/>
    <property type="match status" value="1"/>
</dbReference>
<dbReference type="InterPro" id="IPR020581">
    <property type="entry name" value="GDC_P"/>
</dbReference>
<evidence type="ECO:0000313" key="6">
    <source>
        <dbReference type="Proteomes" id="UP001596447"/>
    </source>
</evidence>
<evidence type="ECO:0000256" key="3">
    <source>
        <dbReference type="ARBA" id="ARBA00049026"/>
    </source>
</evidence>
<gene>
    <name evidence="5" type="primary">gcvPA</name>
    <name evidence="5" type="ORF">ACFQJ9_00400</name>
</gene>
<evidence type="ECO:0000256" key="1">
    <source>
        <dbReference type="ARBA" id="ARBA00012134"/>
    </source>
</evidence>
<dbReference type="NCBIfam" id="NF001696">
    <property type="entry name" value="PRK00451.1"/>
    <property type="match status" value="1"/>
</dbReference>
<proteinExistence type="predicted"/>
<dbReference type="AlphaFoldDB" id="A0ABD5YW51"/>
<accession>A0ABD5YW51</accession>
<comment type="caution">
    <text evidence="5">The sequence shown here is derived from an EMBL/GenBank/DDBJ whole genome shotgun (WGS) entry which is preliminary data.</text>
</comment>
<dbReference type="Gene3D" id="3.90.1150.10">
    <property type="entry name" value="Aspartate Aminotransferase, domain 1"/>
    <property type="match status" value="1"/>
</dbReference>
<name>A0ABD5YW51_9EURY</name>
<dbReference type="GO" id="GO:0004375">
    <property type="term" value="F:glycine dehydrogenase (decarboxylating) activity"/>
    <property type="evidence" value="ECO:0007669"/>
    <property type="project" value="UniProtKB-EC"/>
</dbReference>
<dbReference type="RefSeq" id="WP_382267658.1">
    <property type="nucleotide sequence ID" value="NZ_JBHTAR010000002.1"/>
</dbReference>
<dbReference type="Gene3D" id="3.40.640.10">
    <property type="entry name" value="Type I PLP-dependent aspartate aminotransferase-like (Major domain)"/>
    <property type="match status" value="1"/>
</dbReference>
<evidence type="ECO:0000256" key="2">
    <source>
        <dbReference type="ARBA" id="ARBA00023002"/>
    </source>
</evidence>
<protein>
    <recommendedName>
        <fullName evidence="1">glycine dehydrogenase (aminomethyl-transferring)</fullName>
        <ecNumber evidence="1">1.4.4.2</ecNumber>
    </recommendedName>
</protein>
<dbReference type="EMBL" id="JBHTAR010000002">
    <property type="protein sequence ID" value="MFC7197979.1"/>
    <property type="molecule type" value="Genomic_DNA"/>
</dbReference>
<dbReference type="EC" id="1.4.4.2" evidence="1"/>
<reference evidence="5 6" key="1">
    <citation type="journal article" date="2019" name="Int. J. Syst. Evol. Microbiol.">
        <title>The Global Catalogue of Microorganisms (GCM) 10K type strain sequencing project: providing services to taxonomists for standard genome sequencing and annotation.</title>
        <authorList>
            <consortium name="The Broad Institute Genomics Platform"/>
            <consortium name="The Broad Institute Genome Sequencing Center for Infectious Disease"/>
            <person name="Wu L."/>
            <person name="Ma J."/>
        </authorList>
    </citation>
    <scope>NUCLEOTIDE SEQUENCE [LARGE SCALE GENOMIC DNA]</scope>
    <source>
        <strain evidence="5 6">XZGYJ-43</strain>
    </source>
</reference>
<sequence>MSGGRRDGSPYAPHDPNETQAMLDAVGADSVEELFDIPESVRFDGDYGIPARTEQETRRDVERLLGANDDLTEFLGRGHYEHYVPSLVDNISQRSEFITSYTQYQPEVTQGFLQVLFEYQSMLVELTGLDVANCSMYDAATALGEAALLAERVRSTSGDRVLVPEALRAERKSVLENYVDGSDLDVVEYATDDGNVDVAALRETVDGDTALVYVENPTTRGTIEEHLAEVGEIADANDALFCLGSDPVALSLLQRPADVGADVVVGDASVLGLPASYGMGLGLFACREEYLRQVPGRLVGASEDAADRRAYTLTLQTREQHIRRERATSNICTNQAWVALRTAIHAAWLGADGLVDLAERCVELPRDLAADLDTIKGVRAPVHDRHHFREFVAHTDQPAKAIVDDLQAEGFAVHAVDDHEVQVCITDANEHAADRLVAAFEEVA</sequence>
<evidence type="ECO:0000313" key="5">
    <source>
        <dbReference type="EMBL" id="MFC7197979.1"/>
    </source>
</evidence>
<dbReference type="InterPro" id="IPR015422">
    <property type="entry name" value="PyrdxlP-dep_Trfase_small"/>
</dbReference>
<dbReference type="SUPFAM" id="SSF53383">
    <property type="entry name" value="PLP-dependent transferases"/>
    <property type="match status" value="1"/>
</dbReference>
<feature type="domain" description="Glycine cleavage system P-protein N-terminal" evidence="4">
    <location>
        <begin position="11"/>
        <end position="430"/>
    </location>
</feature>
<keyword evidence="6" id="KW-1185">Reference proteome</keyword>
<dbReference type="InterPro" id="IPR023010">
    <property type="entry name" value="GcvPA"/>
</dbReference>
<dbReference type="InterPro" id="IPR049315">
    <property type="entry name" value="GDC-P_N"/>
</dbReference>
<comment type="catalytic activity">
    <reaction evidence="3">
        <text>N(6)-[(R)-lipoyl]-L-lysyl-[glycine-cleavage complex H protein] + glycine + H(+) = N(6)-[(R)-S(8)-aminomethyldihydrolipoyl]-L-lysyl-[glycine-cleavage complex H protein] + CO2</text>
        <dbReference type="Rhea" id="RHEA:24304"/>
        <dbReference type="Rhea" id="RHEA-COMP:10494"/>
        <dbReference type="Rhea" id="RHEA-COMP:10495"/>
        <dbReference type="ChEBI" id="CHEBI:15378"/>
        <dbReference type="ChEBI" id="CHEBI:16526"/>
        <dbReference type="ChEBI" id="CHEBI:57305"/>
        <dbReference type="ChEBI" id="CHEBI:83099"/>
        <dbReference type="ChEBI" id="CHEBI:83143"/>
        <dbReference type="EC" id="1.4.4.2"/>
    </reaction>
</comment>
<dbReference type="PANTHER" id="PTHR42806:SF1">
    <property type="entry name" value="GLYCINE DEHYDROGENASE (DECARBOXYLATING)"/>
    <property type="match status" value="1"/>
</dbReference>
<dbReference type="Proteomes" id="UP001596447">
    <property type="component" value="Unassembled WGS sequence"/>
</dbReference>
<keyword evidence="2 5" id="KW-0560">Oxidoreductase</keyword>
<dbReference type="InterPro" id="IPR015424">
    <property type="entry name" value="PyrdxlP-dep_Trfase"/>
</dbReference>
<evidence type="ECO:0000259" key="4">
    <source>
        <dbReference type="Pfam" id="PF02347"/>
    </source>
</evidence>
<organism evidence="5 6">
    <name type="scientific">Halospeciosus flavus</name>
    <dbReference type="NCBI Taxonomy" id="3032283"/>
    <lineage>
        <taxon>Archaea</taxon>
        <taxon>Methanobacteriati</taxon>
        <taxon>Methanobacteriota</taxon>
        <taxon>Stenosarchaea group</taxon>
        <taxon>Halobacteria</taxon>
        <taxon>Halobacteriales</taxon>
        <taxon>Halobacteriaceae</taxon>
        <taxon>Halospeciosus</taxon>
    </lineage>
</organism>